<sequence>MVLNGAYHLFIAIGRTIESWFPWEVLLKYLLLIFLLFVGAVFIKLICDFIYYHCDVVAILHEKADREKDKPFSI</sequence>
<name>A0A645BZ63_9ZZZZ</name>
<evidence type="ECO:0000313" key="2">
    <source>
        <dbReference type="EMBL" id="MPM70790.1"/>
    </source>
</evidence>
<keyword evidence="1" id="KW-1133">Transmembrane helix</keyword>
<evidence type="ECO:0000256" key="1">
    <source>
        <dbReference type="SAM" id="Phobius"/>
    </source>
</evidence>
<organism evidence="2">
    <name type="scientific">bioreactor metagenome</name>
    <dbReference type="NCBI Taxonomy" id="1076179"/>
    <lineage>
        <taxon>unclassified sequences</taxon>
        <taxon>metagenomes</taxon>
        <taxon>ecological metagenomes</taxon>
    </lineage>
</organism>
<feature type="transmembrane region" description="Helical" evidence="1">
    <location>
        <begin position="29"/>
        <end position="51"/>
    </location>
</feature>
<dbReference type="AlphaFoldDB" id="A0A645BZ63"/>
<keyword evidence="1" id="KW-0812">Transmembrane</keyword>
<comment type="caution">
    <text evidence="2">The sequence shown here is derived from an EMBL/GenBank/DDBJ whole genome shotgun (WGS) entry which is preliminary data.</text>
</comment>
<accession>A0A645BZ63</accession>
<dbReference type="EMBL" id="VSSQ01023694">
    <property type="protein sequence ID" value="MPM70790.1"/>
    <property type="molecule type" value="Genomic_DNA"/>
</dbReference>
<proteinExistence type="predicted"/>
<protein>
    <submittedName>
        <fullName evidence="2">Uncharacterized protein</fullName>
    </submittedName>
</protein>
<keyword evidence="1" id="KW-0472">Membrane</keyword>
<reference evidence="2" key="1">
    <citation type="submission" date="2019-08" db="EMBL/GenBank/DDBJ databases">
        <authorList>
            <person name="Kucharzyk K."/>
            <person name="Murdoch R.W."/>
            <person name="Higgins S."/>
            <person name="Loffler F."/>
        </authorList>
    </citation>
    <scope>NUCLEOTIDE SEQUENCE</scope>
</reference>
<gene>
    <name evidence="2" type="ORF">SDC9_117750</name>
</gene>